<reference evidence="2 3" key="1">
    <citation type="submission" date="2019-09" db="EMBL/GenBank/DDBJ databases">
        <title>Draft genome of the ectomycorrhizal ascomycete Sphaerosporella brunnea.</title>
        <authorList>
            <consortium name="DOE Joint Genome Institute"/>
            <person name="Benucci G.M."/>
            <person name="Marozzi G."/>
            <person name="Antonielli L."/>
            <person name="Sanchez S."/>
            <person name="Marco P."/>
            <person name="Wang X."/>
            <person name="Falini L.B."/>
            <person name="Barry K."/>
            <person name="Haridas S."/>
            <person name="Lipzen A."/>
            <person name="Labutti K."/>
            <person name="Grigoriev I.V."/>
            <person name="Murat C."/>
            <person name="Martin F."/>
            <person name="Albertini E."/>
            <person name="Donnini D."/>
            <person name="Bonito G."/>
        </authorList>
    </citation>
    <scope>NUCLEOTIDE SEQUENCE [LARGE SCALE GENOMIC DNA]</scope>
    <source>
        <strain evidence="2 3">Sb_GMNB300</strain>
    </source>
</reference>
<sequence length="113" mass="11973">MLEVALLMGSVDVEDAELDMEVSLGASLIETWRFMARLRSLVALGVLAALLSSLISALTLALPALRLALPALIFSAATLLMFWLLSVVFWLPTEGAAMFSAALPILAASRLAS</sequence>
<feature type="transmembrane region" description="Helical" evidence="1">
    <location>
        <begin position="68"/>
        <end position="91"/>
    </location>
</feature>
<dbReference type="InParanoid" id="A0A5J5ETP2"/>
<evidence type="ECO:0000313" key="2">
    <source>
        <dbReference type="EMBL" id="KAA8902723.1"/>
    </source>
</evidence>
<dbReference type="Proteomes" id="UP000326924">
    <property type="component" value="Unassembled WGS sequence"/>
</dbReference>
<evidence type="ECO:0000256" key="1">
    <source>
        <dbReference type="SAM" id="Phobius"/>
    </source>
</evidence>
<feature type="transmembrane region" description="Helical" evidence="1">
    <location>
        <begin position="41"/>
        <end position="62"/>
    </location>
</feature>
<keyword evidence="1" id="KW-1133">Transmembrane helix</keyword>
<gene>
    <name evidence="2" type="ORF">FN846DRAFT_955021</name>
</gene>
<keyword evidence="3" id="KW-1185">Reference proteome</keyword>
<organism evidence="2 3">
    <name type="scientific">Sphaerosporella brunnea</name>
    <dbReference type="NCBI Taxonomy" id="1250544"/>
    <lineage>
        <taxon>Eukaryota</taxon>
        <taxon>Fungi</taxon>
        <taxon>Dikarya</taxon>
        <taxon>Ascomycota</taxon>
        <taxon>Pezizomycotina</taxon>
        <taxon>Pezizomycetes</taxon>
        <taxon>Pezizales</taxon>
        <taxon>Pyronemataceae</taxon>
        <taxon>Sphaerosporella</taxon>
    </lineage>
</organism>
<keyword evidence="1" id="KW-0472">Membrane</keyword>
<proteinExistence type="predicted"/>
<dbReference type="EMBL" id="VXIS01000127">
    <property type="protein sequence ID" value="KAA8902723.1"/>
    <property type="molecule type" value="Genomic_DNA"/>
</dbReference>
<comment type="caution">
    <text evidence="2">The sequence shown here is derived from an EMBL/GenBank/DDBJ whole genome shotgun (WGS) entry which is preliminary data.</text>
</comment>
<accession>A0A5J5ETP2</accession>
<protein>
    <submittedName>
        <fullName evidence="2">Uncharacterized protein</fullName>
    </submittedName>
</protein>
<evidence type="ECO:0000313" key="3">
    <source>
        <dbReference type="Proteomes" id="UP000326924"/>
    </source>
</evidence>
<dbReference type="AlphaFoldDB" id="A0A5J5ETP2"/>
<keyword evidence="1" id="KW-0812">Transmembrane</keyword>
<name>A0A5J5ETP2_9PEZI</name>